<proteinExistence type="predicted"/>
<dbReference type="EMBL" id="CALNXK010000026">
    <property type="protein sequence ID" value="CAH3113476.1"/>
    <property type="molecule type" value="Genomic_DNA"/>
</dbReference>
<feature type="domain" description="UMOD/GP2/OIT3-like D8C" evidence="3">
    <location>
        <begin position="39"/>
        <end position="116"/>
    </location>
</feature>
<gene>
    <name evidence="4" type="ORF">PLOB_00022130</name>
</gene>
<dbReference type="PANTHER" id="PTHR36191">
    <property type="entry name" value="ENDO/EXONUCLEASE/PHOSPHATASE DOMAIN-CONTAINING PROTEIN-RELATED"/>
    <property type="match status" value="1"/>
</dbReference>
<feature type="non-terminal residue" evidence="4">
    <location>
        <position position="1"/>
    </location>
</feature>
<dbReference type="Proteomes" id="UP001159405">
    <property type="component" value="Unassembled WGS sequence"/>
</dbReference>
<protein>
    <recommendedName>
        <fullName evidence="3">UMOD/GP2/OIT3-like D8C domain-containing protein</fullName>
    </recommendedName>
</protein>
<comment type="caution">
    <text evidence="4">The sequence shown here is derived from an EMBL/GenBank/DDBJ whole genome shotgun (WGS) entry which is preliminary data.</text>
</comment>
<keyword evidence="1" id="KW-0732">Signal</keyword>
<sequence length="124" mass="13841">LECIYHQTLSDYDRAASYKEEDKCDNTLPKGWYRFTGLAGVRMADACVAKYRCGTHAPGWLDGGHPTVGQGRVKRKVCYHGSSGCCQWSNDILVRNCGSFYVYYLTPTPTCNLRYCGDHGLGNV</sequence>
<organism evidence="4 5">
    <name type="scientific">Porites lobata</name>
    <dbReference type="NCBI Taxonomy" id="104759"/>
    <lineage>
        <taxon>Eukaryota</taxon>
        <taxon>Metazoa</taxon>
        <taxon>Cnidaria</taxon>
        <taxon>Anthozoa</taxon>
        <taxon>Hexacorallia</taxon>
        <taxon>Scleractinia</taxon>
        <taxon>Fungiina</taxon>
        <taxon>Poritidae</taxon>
        <taxon>Porites</taxon>
    </lineage>
</organism>
<reference evidence="4 5" key="1">
    <citation type="submission" date="2022-05" db="EMBL/GenBank/DDBJ databases">
        <authorList>
            <consortium name="Genoscope - CEA"/>
            <person name="William W."/>
        </authorList>
    </citation>
    <scope>NUCLEOTIDE SEQUENCE [LARGE SCALE GENOMIC DNA]</scope>
</reference>
<keyword evidence="2" id="KW-1015">Disulfide bond</keyword>
<evidence type="ECO:0000313" key="4">
    <source>
        <dbReference type="EMBL" id="CAH3113476.1"/>
    </source>
</evidence>
<accession>A0ABN8NMW1</accession>
<dbReference type="InterPro" id="IPR057774">
    <property type="entry name" value="D8C_UMOD/GP2/OIT3-like"/>
</dbReference>
<dbReference type="PANTHER" id="PTHR36191:SF4">
    <property type="entry name" value="VWFD DOMAIN-CONTAINING PROTEIN"/>
    <property type="match status" value="1"/>
</dbReference>
<keyword evidence="5" id="KW-1185">Reference proteome</keyword>
<dbReference type="Pfam" id="PF23283">
    <property type="entry name" value="D8C_UMOD"/>
    <property type="match status" value="1"/>
</dbReference>
<evidence type="ECO:0000256" key="2">
    <source>
        <dbReference type="ARBA" id="ARBA00023157"/>
    </source>
</evidence>
<evidence type="ECO:0000313" key="5">
    <source>
        <dbReference type="Proteomes" id="UP001159405"/>
    </source>
</evidence>
<evidence type="ECO:0000259" key="3">
    <source>
        <dbReference type="Pfam" id="PF23283"/>
    </source>
</evidence>
<evidence type="ECO:0000256" key="1">
    <source>
        <dbReference type="ARBA" id="ARBA00022729"/>
    </source>
</evidence>
<name>A0ABN8NMW1_9CNID</name>